<reference evidence="1 2" key="1">
    <citation type="submission" date="2020-06" db="EMBL/GenBank/DDBJ databases">
        <authorList>
            <person name="Li R."/>
            <person name="Bekaert M."/>
        </authorList>
    </citation>
    <scope>NUCLEOTIDE SEQUENCE [LARGE SCALE GENOMIC DNA]</scope>
    <source>
        <strain evidence="2">wild</strain>
    </source>
</reference>
<evidence type="ECO:0008006" key="3">
    <source>
        <dbReference type="Google" id="ProtNLM"/>
    </source>
</evidence>
<organism evidence="1 2">
    <name type="scientific">Mytilus coruscus</name>
    <name type="common">Sea mussel</name>
    <dbReference type="NCBI Taxonomy" id="42192"/>
    <lineage>
        <taxon>Eukaryota</taxon>
        <taxon>Metazoa</taxon>
        <taxon>Spiralia</taxon>
        <taxon>Lophotrochozoa</taxon>
        <taxon>Mollusca</taxon>
        <taxon>Bivalvia</taxon>
        <taxon>Autobranchia</taxon>
        <taxon>Pteriomorphia</taxon>
        <taxon>Mytilida</taxon>
        <taxon>Mytiloidea</taxon>
        <taxon>Mytilidae</taxon>
        <taxon>Mytilinae</taxon>
        <taxon>Mytilus</taxon>
    </lineage>
</organism>
<protein>
    <recommendedName>
        <fullName evidence="3">TRIM2_3</fullName>
    </recommendedName>
</protein>
<gene>
    <name evidence="1" type="ORF">MCOR_27046</name>
</gene>
<evidence type="ECO:0000313" key="2">
    <source>
        <dbReference type="Proteomes" id="UP000507470"/>
    </source>
</evidence>
<dbReference type="EMBL" id="CACVKT020004897">
    <property type="protein sequence ID" value="CAC5392080.1"/>
    <property type="molecule type" value="Genomic_DNA"/>
</dbReference>
<sequence>MFGEIKVIETMTNLQLKDAKIDQAQIQIHGLSQNIHTVNLQVKQKFDIKRSKEPISGCIILPDNRIIIADHRSGQLMEYNTNGQHIRDIPVSDKPYSLTLVDTNCIAVTYGHSYYLEIINTKKRERKKLKCKNNCWGISNQDQKLYVVVLGQGIVVMDVHGKTLKTIDIDVSGVFFITTTSDRIYYTNQVSNTVHCCSMTGHEIWVFKDQSITLPGGISVDHNQNVYVVGTWSHNLTLIQHDGKDSKVLLTYRDGLNLPAAVHYNKEKNIVCLGCKKGSVELYQVS</sequence>
<name>A0A6J8CAK4_MYTCO</name>
<evidence type="ECO:0000313" key="1">
    <source>
        <dbReference type="EMBL" id="CAC5392080.1"/>
    </source>
</evidence>
<dbReference type="SUPFAM" id="SSF101898">
    <property type="entry name" value="NHL repeat"/>
    <property type="match status" value="1"/>
</dbReference>
<proteinExistence type="predicted"/>
<accession>A0A6J8CAK4</accession>
<dbReference type="AlphaFoldDB" id="A0A6J8CAK4"/>
<dbReference type="OrthoDB" id="6162900at2759"/>
<keyword evidence="2" id="KW-1185">Reference proteome</keyword>
<dbReference type="InterPro" id="IPR011042">
    <property type="entry name" value="6-blade_b-propeller_TolB-like"/>
</dbReference>
<dbReference type="Gene3D" id="2.120.10.30">
    <property type="entry name" value="TolB, C-terminal domain"/>
    <property type="match status" value="1"/>
</dbReference>
<dbReference type="Proteomes" id="UP000507470">
    <property type="component" value="Unassembled WGS sequence"/>
</dbReference>